<dbReference type="PANTHER" id="PTHR33498:SF1">
    <property type="entry name" value="TRANSPOSASE FOR INSERTION SEQUENCE ELEMENT IS1557"/>
    <property type="match status" value="1"/>
</dbReference>
<feature type="domain" description="Transposase IS204/IS1001/IS1096/IS1165 DDE" evidence="1">
    <location>
        <begin position="162"/>
        <end position="410"/>
    </location>
</feature>
<protein>
    <submittedName>
        <fullName evidence="3">Unannotated protein</fullName>
    </submittedName>
</protein>
<dbReference type="InterPro" id="IPR047951">
    <property type="entry name" value="Transpos_ISL3"/>
</dbReference>
<accession>A0A6J6AAH6</accession>
<dbReference type="InterPro" id="IPR029261">
    <property type="entry name" value="Transposase_Znf"/>
</dbReference>
<reference evidence="3" key="1">
    <citation type="submission" date="2020-05" db="EMBL/GenBank/DDBJ databases">
        <authorList>
            <person name="Chiriac C."/>
            <person name="Salcher M."/>
            <person name="Ghai R."/>
            <person name="Kavagutti S V."/>
        </authorList>
    </citation>
    <scope>NUCLEOTIDE SEQUENCE</scope>
</reference>
<proteinExistence type="predicted"/>
<dbReference type="NCBIfam" id="NF033550">
    <property type="entry name" value="transpos_ISL3"/>
    <property type="match status" value="1"/>
</dbReference>
<dbReference type="EMBL" id="CAESGF010000027">
    <property type="protein sequence ID" value="CAB4365244.1"/>
    <property type="molecule type" value="Genomic_DNA"/>
</dbReference>
<evidence type="ECO:0000313" key="3">
    <source>
        <dbReference type="EMBL" id="CAB4365244.1"/>
    </source>
</evidence>
<evidence type="ECO:0000259" key="1">
    <source>
        <dbReference type="Pfam" id="PF01610"/>
    </source>
</evidence>
<feature type="domain" description="Transposase IS204/IS1001/IS1096/IS1165 zinc-finger" evidence="2">
    <location>
        <begin position="42"/>
        <end position="84"/>
    </location>
</feature>
<sequence length="436" mass="48473">MRNGSGDADASVLFNLSGFKIGAQTMRDGEWWLAIETASTRAACRSCGVFGVGNGRRRVLVRDLPISGTPVVLVWAKRTWRCLEPLCPSGSWSETCDEIGVRASLSERARKEICRRVGRDLDTVAEVAREFGVGWAAAHQAVIDHGDELIANDRRIELVTALGVDEHTFQHANARRRTQMVTTFVDIDRGRLLDMAPGRSGAVVREWVQAQPFWWADQIKVATIDAFAGYATAIRETLPGATLVVDHFHAIRLASEAVNDVRRRVQQATTGHRGRKGDALYGIRRLLLMTWANLNDKGWDKLRAGLAAGDPDGEIAAVWLARELLSEVYAASSLAHAKRRLIVFFQHAADADVPELTRLARTVDRWRDEVLAFHTTGGASNGPTEAVNLVIEKIRRISHGYRNYDNYRRRLLLGCGIQWTTVPTYRIRGRHPALAA</sequence>
<dbReference type="InterPro" id="IPR002560">
    <property type="entry name" value="Transposase_DDE"/>
</dbReference>
<name>A0A6J6AAH6_9ZZZZ</name>
<evidence type="ECO:0000259" key="2">
    <source>
        <dbReference type="Pfam" id="PF14690"/>
    </source>
</evidence>
<dbReference type="PANTHER" id="PTHR33498">
    <property type="entry name" value="TRANSPOSASE FOR INSERTION SEQUENCE ELEMENT IS1557"/>
    <property type="match status" value="1"/>
</dbReference>
<gene>
    <name evidence="3" type="ORF">UFOPK4189_02992</name>
</gene>
<dbReference type="Pfam" id="PF14690">
    <property type="entry name" value="Zn_ribbon_ISL3"/>
    <property type="match status" value="1"/>
</dbReference>
<organism evidence="3">
    <name type="scientific">freshwater metagenome</name>
    <dbReference type="NCBI Taxonomy" id="449393"/>
    <lineage>
        <taxon>unclassified sequences</taxon>
        <taxon>metagenomes</taxon>
        <taxon>ecological metagenomes</taxon>
    </lineage>
</organism>
<dbReference type="AlphaFoldDB" id="A0A6J6AAH6"/>
<dbReference type="Pfam" id="PF01610">
    <property type="entry name" value="DDE_Tnp_ISL3"/>
    <property type="match status" value="1"/>
</dbReference>